<reference evidence="1" key="1">
    <citation type="submission" date="2015-07" db="EMBL/GenBank/DDBJ databases">
        <title>Draft genome sequence of Streptomyces fradiae, a resistant strain to nitron-oligomycin.</title>
        <authorList>
            <person name="Vatlin A.A."/>
            <person name="Bekker O.B."/>
            <person name="Danilenko V.N."/>
        </authorList>
    </citation>
    <scope>NUCLEOTIDE SEQUENCE</scope>
    <source>
        <strain evidence="1">Olg1-1</strain>
    </source>
</reference>
<organism evidence="1 2">
    <name type="scientific">Streptomyces fradiae</name>
    <name type="common">Streptomyces roseoflavus</name>
    <dbReference type="NCBI Taxonomy" id="1906"/>
    <lineage>
        <taxon>Bacteria</taxon>
        <taxon>Bacillati</taxon>
        <taxon>Actinomycetota</taxon>
        <taxon>Actinomycetes</taxon>
        <taxon>Kitasatosporales</taxon>
        <taxon>Streptomycetaceae</taxon>
        <taxon>Streptomyces</taxon>
    </lineage>
</organism>
<accession>A0ACC4W645</accession>
<comment type="caution">
    <text evidence="1">The sequence shown here is derived from an EMBL/GenBank/DDBJ whole genome shotgun (WGS) entry which is preliminary data.</text>
</comment>
<dbReference type="Proteomes" id="UP000037185">
    <property type="component" value="Unassembled WGS sequence"/>
</dbReference>
<evidence type="ECO:0000313" key="1">
    <source>
        <dbReference type="EMBL" id="KNE80060.1"/>
    </source>
</evidence>
<keyword evidence="2" id="KW-1185">Reference proteome</keyword>
<gene>
    <name evidence="1" type="ORF">ADZ36_24230</name>
</gene>
<name>A0ACC4W645_STRFR</name>
<proteinExistence type="predicted"/>
<protein>
    <submittedName>
        <fullName evidence="1">Uncharacterized protein</fullName>
    </submittedName>
</protein>
<sequence length="862" mass="93050">MPPFVHWPAWPRVESAVPADPAVEERVRSILARMTPEEKIGQLVQPELAELTPEDVRAYKIGSALNGAGIWPGGNRHADPADWVKTVDLYWEAAEAAYADRPFRVPFMWATDAVHGHNNVYGATIFPHNIGLGAARDPELLRRIGAATAREIAATGMDWTFAPTVTVPRDRRWGRYYEGWSEDPELVHAYAGEMVAGLQGGGGPEGLTAGARVISCVKHWVADGGTAQGGDRGTCFASEELVRNLHAAGFVSGLAAGAQSVMASFSSWENPANYDHSPHHGPPYNAKVHGSRYLLTDVLKRAMGFDGIVISDWDAHAEVSGCSVGNANYALNAGLDVLMVAGREAWQSVYRNALAGLRDGEIPASRIDDAVTRVLRVKMRAGLWERPRPRDRVLTHDTAVLGCAEHRALAREAVRKSVVLLKHTGGVLPLPRSSRVLVAGSGADAIQKQTGGWTLTWQGNDVELPDLPGAVTMAGAVREITGEGRCTVDPFPGTVDPTAHDVALVVIGEDSYAEMRGTVKPWRSLAYSELKASYARDLETLRRLRAAGLRVVTVMLTGRPLYTTEEINLSDAFAVAWLPGTEAGGITDVLFAGPDGERAHDFRGRLGFTWPGSRRASAANRIPPHIPGYRVPPEEQEPAGEHAPLFPYGYGLSLDDPDPHRHPLPLDTFEDTAPPPPAAGPLPVLGAGCGSGSGSGYRFRIGGHNTWSRVDVSPEEPVDCLIVRSEPCGPDDPPGALTFAFKGYPVAFVYAERPEPDAQPLDLRGYAEDGGRLAFRVRIGEPPSRPLLLACHDDYPAQPGLDLTERLAVLEPGRWHELAVPLAELAELGMDLRHVDVPFMLYTEGTAVVSVAEVRWLPGGEE</sequence>
<dbReference type="EMBL" id="LGSP01000061">
    <property type="protein sequence ID" value="KNE80060.1"/>
    <property type="molecule type" value="Genomic_DNA"/>
</dbReference>
<evidence type="ECO:0000313" key="2">
    <source>
        <dbReference type="Proteomes" id="UP000037185"/>
    </source>
</evidence>